<dbReference type="InterPro" id="IPR027417">
    <property type="entry name" value="P-loop_NTPase"/>
</dbReference>
<reference evidence="5 6" key="1">
    <citation type="journal article" date="2022" name="Nat. Ecol. Evol.">
        <title>A masculinizing supergene underlies an exaggerated male reproductive morph in a spider.</title>
        <authorList>
            <person name="Hendrickx F."/>
            <person name="De Corte Z."/>
            <person name="Sonet G."/>
            <person name="Van Belleghem S.M."/>
            <person name="Kostlbacher S."/>
            <person name="Vangestel C."/>
        </authorList>
    </citation>
    <scope>NUCLEOTIDE SEQUENCE [LARGE SCALE GENOMIC DNA]</scope>
    <source>
        <strain evidence="5">W744_W776</strain>
    </source>
</reference>
<feature type="domain" description="Sulfotransferase" evidence="4">
    <location>
        <begin position="81"/>
        <end position="333"/>
    </location>
</feature>
<dbReference type="GO" id="GO:0008146">
    <property type="term" value="F:sulfotransferase activity"/>
    <property type="evidence" value="ECO:0007669"/>
    <property type="project" value="InterPro"/>
</dbReference>
<name>A0AAV6U4N1_9ARAC</name>
<dbReference type="PANTHER" id="PTHR11783">
    <property type="entry name" value="SULFOTRANSFERASE SULT"/>
    <property type="match status" value="1"/>
</dbReference>
<comment type="caution">
    <text evidence="5">The sequence shown here is derived from an EMBL/GenBank/DDBJ whole genome shotgun (WGS) entry which is preliminary data.</text>
</comment>
<evidence type="ECO:0000256" key="1">
    <source>
        <dbReference type="ARBA" id="ARBA00005771"/>
    </source>
</evidence>
<proteinExistence type="inferred from homology"/>
<feature type="compositionally biased region" description="Polar residues" evidence="3">
    <location>
        <begin position="346"/>
        <end position="368"/>
    </location>
</feature>
<dbReference type="Gene3D" id="3.40.50.300">
    <property type="entry name" value="P-loop containing nucleotide triphosphate hydrolases"/>
    <property type="match status" value="1"/>
</dbReference>
<dbReference type="InterPro" id="IPR000863">
    <property type="entry name" value="Sulfotransferase_dom"/>
</dbReference>
<evidence type="ECO:0000313" key="6">
    <source>
        <dbReference type="Proteomes" id="UP000827092"/>
    </source>
</evidence>
<protein>
    <recommendedName>
        <fullName evidence="4">Sulfotransferase domain-containing protein</fullName>
    </recommendedName>
</protein>
<keyword evidence="6" id="KW-1185">Reference proteome</keyword>
<dbReference type="SUPFAM" id="SSF52540">
    <property type="entry name" value="P-loop containing nucleoside triphosphate hydrolases"/>
    <property type="match status" value="1"/>
</dbReference>
<evidence type="ECO:0000259" key="4">
    <source>
        <dbReference type="Pfam" id="PF00685"/>
    </source>
</evidence>
<dbReference type="Proteomes" id="UP000827092">
    <property type="component" value="Unassembled WGS sequence"/>
</dbReference>
<dbReference type="Pfam" id="PF00685">
    <property type="entry name" value="Sulfotransfer_1"/>
    <property type="match status" value="1"/>
</dbReference>
<organism evidence="5 6">
    <name type="scientific">Oedothorax gibbosus</name>
    <dbReference type="NCBI Taxonomy" id="931172"/>
    <lineage>
        <taxon>Eukaryota</taxon>
        <taxon>Metazoa</taxon>
        <taxon>Ecdysozoa</taxon>
        <taxon>Arthropoda</taxon>
        <taxon>Chelicerata</taxon>
        <taxon>Arachnida</taxon>
        <taxon>Araneae</taxon>
        <taxon>Araneomorphae</taxon>
        <taxon>Entelegynae</taxon>
        <taxon>Araneoidea</taxon>
        <taxon>Linyphiidae</taxon>
        <taxon>Erigoninae</taxon>
        <taxon>Oedothorax</taxon>
    </lineage>
</organism>
<sequence length="368" mass="42678">MLSLKFLYNTPLGSFVTGRWRRKRDLVSAADHPLDDEKDDPRRSSYICSIPRAQLFKGVLLQGYLVHPSVLRGIEDFAVRDDDVFIVTYPKSGTTWTEEIVSLIHHDGIPSRVQNKLLHYRVEHLEVGRPLGHLRHLKGIKSPRLIATHLPLPLIPRKLKQGKCKIIYVVRNPKDNAVSYYHHHRMSTFLGNYKGTWEDFLYLYTKGYLVYGSWFDHVLPYWRFCQDHPDRMLFVSFEDLKMDLPGQVSRMASFLGRPLNEEAIAAISSHCTFEQMKSNNMVNREVLPISDLFDMTQSKFMRKGIIGDWKNYFTDEQNIDFSKLYNEKMRDSGLELIFDPEEIDSRNNNSGSKTTGALQDTTENINAT</sequence>
<keyword evidence="2" id="KW-0808">Transferase</keyword>
<dbReference type="FunFam" id="3.40.50.300:FF:000433">
    <property type="entry name" value="Estrogen sulfotransferase"/>
    <property type="match status" value="1"/>
</dbReference>
<evidence type="ECO:0000256" key="3">
    <source>
        <dbReference type="SAM" id="MobiDB-lite"/>
    </source>
</evidence>
<evidence type="ECO:0000256" key="2">
    <source>
        <dbReference type="ARBA" id="ARBA00022679"/>
    </source>
</evidence>
<gene>
    <name evidence="5" type="ORF">JTE90_024635</name>
</gene>
<feature type="region of interest" description="Disordered" evidence="3">
    <location>
        <begin position="341"/>
        <end position="368"/>
    </location>
</feature>
<dbReference type="AlphaFoldDB" id="A0AAV6U4N1"/>
<evidence type="ECO:0000313" key="5">
    <source>
        <dbReference type="EMBL" id="KAG8178475.1"/>
    </source>
</evidence>
<dbReference type="EMBL" id="JAFNEN010000693">
    <property type="protein sequence ID" value="KAG8178475.1"/>
    <property type="molecule type" value="Genomic_DNA"/>
</dbReference>
<accession>A0AAV6U4N1</accession>
<comment type="similarity">
    <text evidence="1">Belongs to the sulfotransferase 1 family.</text>
</comment>